<dbReference type="GO" id="GO:0006906">
    <property type="term" value="P:vesicle fusion"/>
    <property type="evidence" value="ECO:0000318"/>
    <property type="project" value="GO_Central"/>
</dbReference>
<evidence type="ECO:0000313" key="4">
    <source>
        <dbReference type="Proteomes" id="UP000017836"/>
    </source>
</evidence>
<dbReference type="GO" id="GO:0006886">
    <property type="term" value="P:intracellular protein transport"/>
    <property type="evidence" value="ECO:0000318"/>
    <property type="project" value="GO_Central"/>
</dbReference>
<dbReference type="Pfam" id="PF00804">
    <property type="entry name" value="Syntaxin"/>
    <property type="match status" value="1"/>
</dbReference>
<sequence>MGLEKARLSFKFEILNNRFYIGVSWLLLISGLWKTRRCNLRAKGSTDQSDDERPNDQILHKLWNSKNQALKDLEAGPDLELSDPTLEDEKNQGQLFEEVGVIKGDIEILYDLRNLKDADREMKSLQDPNPLKFLRERMDLDVVSVLKKARAIKARLEFLDKSNADNRRLYSHKEGSFVDKTRVSVSNGLRKKLREVMKDFQSLKEKIVVENRDGLRRKVYAETGLQVRQLAEEEVSFSIIT</sequence>
<dbReference type="GO" id="GO:0006887">
    <property type="term" value="P:exocytosis"/>
    <property type="evidence" value="ECO:0000318"/>
    <property type="project" value="GO_Central"/>
</dbReference>
<dbReference type="GO" id="GO:0048278">
    <property type="term" value="P:vesicle docking"/>
    <property type="evidence" value="ECO:0000318"/>
    <property type="project" value="GO_Central"/>
</dbReference>
<keyword evidence="1" id="KW-0653">Protein transport</keyword>
<dbReference type="Proteomes" id="UP000017836">
    <property type="component" value="Unassembled WGS sequence"/>
</dbReference>
<dbReference type="STRING" id="13333.W1NM90"/>
<dbReference type="Gramene" id="ERM96379">
    <property type="protein sequence ID" value="ERM96379"/>
    <property type="gene ID" value="AMTR_s00001p00233940"/>
</dbReference>
<reference evidence="4" key="1">
    <citation type="journal article" date="2013" name="Science">
        <title>The Amborella genome and the evolution of flowering plants.</title>
        <authorList>
            <consortium name="Amborella Genome Project"/>
        </authorList>
    </citation>
    <scope>NUCLEOTIDE SEQUENCE [LARGE SCALE GENOMIC DNA]</scope>
</reference>
<dbReference type="GO" id="GO:0012505">
    <property type="term" value="C:endomembrane system"/>
    <property type="evidence" value="ECO:0000318"/>
    <property type="project" value="GO_Central"/>
</dbReference>
<dbReference type="EMBL" id="KI397142">
    <property type="protein sequence ID" value="ERM96379.1"/>
    <property type="molecule type" value="Genomic_DNA"/>
</dbReference>
<dbReference type="SUPFAM" id="SSF47661">
    <property type="entry name" value="t-snare proteins"/>
    <property type="match status" value="1"/>
</dbReference>
<dbReference type="HOGENOM" id="CLU_1153070_0_0_1"/>
<feature type="domain" description="Syntaxin N-terminal" evidence="2">
    <location>
        <begin position="87"/>
        <end position="212"/>
    </location>
</feature>
<accession>W1NM90</accession>
<protein>
    <recommendedName>
        <fullName evidence="2">Syntaxin N-terminal domain-containing protein</fullName>
    </recommendedName>
</protein>
<proteinExistence type="predicted"/>
<dbReference type="SMART" id="SM00503">
    <property type="entry name" value="SynN"/>
    <property type="match status" value="1"/>
</dbReference>
<dbReference type="GO" id="GO:0031201">
    <property type="term" value="C:SNARE complex"/>
    <property type="evidence" value="ECO:0000318"/>
    <property type="project" value="GO_Central"/>
</dbReference>
<dbReference type="Gene3D" id="1.20.58.70">
    <property type="match status" value="1"/>
</dbReference>
<dbReference type="InterPro" id="IPR006011">
    <property type="entry name" value="Syntaxin_N"/>
</dbReference>
<dbReference type="InterPro" id="IPR010989">
    <property type="entry name" value="SNARE"/>
</dbReference>
<dbReference type="GO" id="GO:0000149">
    <property type="term" value="F:SNARE binding"/>
    <property type="evidence" value="ECO:0000318"/>
    <property type="project" value="GO_Central"/>
</dbReference>
<dbReference type="eggNOG" id="KOG0810">
    <property type="taxonomic scope" value="Eukaryota"/>
</dbReference>
<evidence type="ECO:0000313" key="3">
    <source>
        <dbReference type="EMBL" id="ERM96379.1"/>
    </source>
</evidence>
<dbReference type="AlphaFoldDB" id="W1NM90"/>
<evidence type="ECO:0000259" key="2">
    <source>
        <dbReference type="SMART" id="SM00503"/>
    </source>
</evidence>
<gene>
    <name evidence="3" type="ORF">AMTR_s00001p00233940</name>
</gene>
<keyword evidence="4" id="KW-1185">Reference proteome</keyword>
<dbReference type="GO" id="GO:0005484">
    <property type="term" value="F:SNAP receptor activity"/>
    <property type="evidence" value="ECO:0000318"/>
    <property type="project" value="GO_Central"/>
</dbReference>
<keyword evidence="1" id="KW-0813">Transport</keyword>
<dbReference type="GO" id="GO:0005886">
    <property type="term" value="C:plasma membrane"/>
    <property type="evidence" value="ECO:0000318"/>
    <property type="project" value="GO_Central"/>
</dbReference>
<evidence type="ECO:0000256" key="1">
    <source>
        <dbReference type="ARBA" id="ARBA00022927"/>
    </source>
</evidence>
<name>W1NM90_AMBTC</name>
<organism evidence="3 4">
    <name type="scientific">Amborella trichopoda</name>
    <dbReference type="NCBI Taxonomy" id="13333"/>
    <lineage>
        <taxon>Eukaryota</taxon>
        <taxon>Viridiplantae</taxon>
        <taxon>Streptophyta</taxon>
        <taxon>Embryophyta</taxon>
        <taxon>Tracheophyta</taxon>
        <taxon>Spermatophyta</taxon>
        <taxon>Magnoliopsida</taxon>
        <taxon>Amborellales</taxon>
        <taxon>Amborellaceae</taxon>
        <taxon>Amborella</taxon>
    </lineage>
</organism>